<evidence type="ECO:0000313" key="1">
    <source>
        <dbReference type="EMBL" id="GGK83775.1"/>
    </source>
</evidence>
<name>A0ABQ2FF55_9MICO</name>
<organism evidence="1 2">
    <name type="scientific">Ornithinimicrobium pekingense</name>
    <dbReference type="NCBI Taxonomy" id="384677"/>
    <lineage>
        <taxon>Bacteria</taxon>
        <taxon>Bacillati</taxon>
        <taxon>Actinomycetota</taxon>
        <taxon>Actinomycetes</taxon>
        <taxon>Micrococcales</taxon>
        <taxon>Ornithinimicrobiaceae</taxon>
        <taxon>Ornithinimicrobium</taxon>
    </lineage>
</organism>
<gene>
    <name evidence="1" type="ORF">GCM10011509_35370</name>
</gene>
<dbReference type="EMBL" id="BMLB01000011">
    <property type="protein sequence ID" value="GGK83775.1"/>
    <property type="molecule type" value="Genomic_DNA"/>
</dbReference>
<protein>
    <submittedName>
        <fullName evidence="1">Uncharacterized protein</fullName>
    </submittedName>
</protein>
<accession>A0ABQ2FF55</accession>
<dbReference type="Proteomes" id="UP000662111">
    <property type="component" value="Unassembled WGS sequence"/>
</dbReference>
<keyword evidence="2" id="KW-1185">Reference proteome</keyword>
<comment type="caution">
    <text evidence="1">The sequence shown here is derived from an EMBL/GenBank/DDBJ whole genome shotgun (WGS) entry which is preliminary data.</text>
</comment>
<evidence type="ECO:0000313" key="2">
    <source>
        <dbReference type="Proteomes" id="UP000662111"/>
    </source>
</evidence>
<reference evidence="2" key="1">
    <citation type="journal article" date="2019" name="Int. J. Syst. Evol. Microbiol.">
        <title>The Global Catalogue of Microorganisms (GCM) 10K type strain sequencing project: providing services to taxonomists for standard genome sequencing and annotation.</title>
        <authorList>
            <consortium name="The Broad Institute Genomics Platform"/>
            <consortium name="The Broad Institute Genome Sequencing Center for Infectious Disease"/>
            <person name="Wu L."/>
            <person name="Ma J."/>
        </authorList>
    </citation>
    <scope>NUCLEOTIDE SEQUENCE [LARGE SCALE GENOMIC DNA]</scope>
    <source>
        <strain evidence="2">CGMCC 1.5362</strain>
    </source>
</reference>
<proteinExistence type="predicted"/>
<sequence length="65" mass="7258">MCCWPPIDGVLPECAVDARPSSSVLRDALPSTARLVRTFNHLGFHQLEALRRRAGAQDRTDLTIR</sequence>